<dbReference type="GO" id="GO:0005634">
    <property type="term" value="C:nucleus"/>
    <property type="evidence" value="ECO:0007669"/>
    <property type="project" value="InterPro"/>
</dbReference>
<evidence type="ECO:0000256" key="3">
    <source>
        <dbReference type="SAM" id="MobiDB-lite"/>
    </source>
</evidence>
<dbReference type="InterPro" id="IPR002164">
    <property type="entry name" value="NAP_family"/>
</dbReference>
<dbReference type="GO" id="GO:0006334">
    <property type="term" value="P:nucleosome assembly"/>
    <property type="evidence" value="ECO:0007669"/>
    <property type="project" value="InterPro"/>
</dbReference>
<dbReference type="FunFam" id="1.20.5.1500:FF:000001">
    <property type="entry name" value="Nucleosome assembly protein 1-like 1"/>
    <property type="match status" value="1"/>
</dbReference>
<feature type="region of interest" description="Disordered" evidence="3">
    <location>
        <begin position="1"/>
        <end position="37"/>
    </location>
</feature>
<dbReference type="AlphaFoldDB" id="A0A7R9GA84"/>
<dbReference type="EMBL" id="CAJPEX010000323">
    <property type="protein sequence ID" value="CAG0915084.1"/>
    <property type="molecule type" value="Genomic_DNA"/>
</dbReference>
<evidence type="ECO:0000313" key="6">
    <source>
        <dbReference type="Proteomes" id="UP000678499"/>
    </source>
</evidence>
<dbReference type="SUPFAM" id="SSF143113">
    <property type="entry name" value="NAP-like"/>
    <property type="match status" value="1"/>
</dbReference>
<dbReference type="CDD" id="cd20261">
    <property type="entry name" value="Complex1_LYR_LYRM1"/>
    <property type="match status" value="1"/>
</dbReference>
<dbReference type="Proteomes" id="UP000678499">
    <property type="component" value="Unassembled WGS sequence"/>
</dbReference>
<evidence type="ECO:0000256" key="2">
    <source>
        <dbReference type="RuleBase" id="RU003876"/>
    </source>
</evidence>
<proteinExistence type="inferred from homology"/>
<comment type="similarity">
    <text evidence="1 2">Belongs to the nucleosome assembly protein (NAP) family.</text>
</comment>
<sequence>MANVENPEAEGMEASDASFVDGDDGDDSSPSKKGSLAELLKDPSMLAAIQAKIRSRDQIQAHTEYMRSLPRPVKRRIKALKKLQLESTNIEAKFFMELHNLEIKYQALYKDQYDMRSKIVNAEHEPNDEECKWSLDNEEEELSNELKDKVNVGDTKDDVKGVPEFWFKVLKNVSLLDEMIHEQDEPVLKHLTDIKYEVTNDPAGFKLEFFFSPNDYFTNSVLTKTYELKCEPEEDDPFSFEGPEIIRCRGCPIDWKKGKNVTVRVVKKKQKHKGHGGVRMVTKTIPTDSFFNFFDPPEVKDDESDEDQQQILSADFEFRGSVLGLYRRIMRVQKTWQSKDPEESKDDKAFILAEARRLFKQNKSLKDRGDIIASIKEGEARLELAIHYQNPHPRPVNLPPHSLATGWTKMKAEERKRRLGKPVYVKSLDEVS</sequence>
<dbReference type="Pfam" id="PF00956">
    <property type="entry name" value="NAP"/>
    <property type="match status" value="1"/>
</dbReference>
<organism evidence="5">
    <name type="scientific">Notodromas monacha</name>
    <dbReference type="NCBI Taxonomy" id="399045"/>
    <lineage>
        <taxon>Eukaryota</taxon>
        <taxon>Metazoa</taxon>
        <taxon>Ecdysozoa</taxon>
        <taxon>Arthropoda</taxon>
        <taxon>Crustacea</taxon>
        <taxon>Oligostraca</taxon>
        <taxon>Ostracoda</taxon>
        <taxon>Podocopa</taxon>
        <taxon>Podocopida</taxon>
        <taxon>Cypridocopina</taxon>
        <taxon>Cypridoidea</taxon>
        <taxon>Cyprididae</taxon>
        <taxon>Notodromas</taxon>
    </lineage>
</organism>
<dbReference type="InterPro" id="IPR045294">
    <property type="entry name" value="Complex1_LYR_LYRM1"/>
</dbReference>
<reference evidence="5" key="1">
    <citation type="submission" date="2020-11" db="EMBL/GenBank/DDBJ databases">
        <authorList>
            <person name="Tran Van P."/>
        </authorList>
    </citation>
    <scope>NUCLEOTIDE SEQUENCE</scope>
</reference>
<dbReference type="Gene3D" id="1.20.5.1500">
    <property type="match status" value="1"/>
</dbReference>
<dbReference type="PANTHER" id="PTHR11875">
    <property type="entry name" value="TESTIS-SPECIFIC Y-ENCODED PROTEIN"/>
    <property type="match status" value="1"/>
</dbReference>
<gene>
    <name evidence="5" type="ORF">NMOB1V02_LOCUS2742</name>
</gene>
<dbReference type="InterPro" id="IPR037231">
    <property type="entry name" value="NAP-like_sf"/>
</dbReference>
<dbReference type="Pfam" id="PF05347">
    <property type="entry name" value="Complex1_LYR"/>
    <property type="match status" value="1"/>
</dbReference>
<name>A0A7R9GA84_9CRUS</name>
<protein>
    <recommendedName>
        <fullName evidence="4">Complex 1 LYR protein domain-containing protein</fullName>
    </recommendedName>
</protein>
<evidence type="ECO:0000259" key="4">
    <source>
        <dbReference type="Pfam" id="PF05347"/>
    </source>
</evidence>
<keyword evidence="6" id="KW-1185">Reference proteome</keyword>
<dbReference type="OrthoDB" id="27325at2759"/>
<dbReference type="InterPro" id="IPR008011">
    <property type="entry name" value="Complex1_LYR_dom"/>
</dbReference>
<dbReference type="EMBL" id="OA882360">
    <property type="protein sequence ID" value="CAD7274932.1"/>
    <property type="molecule type" value="Genomic_DNA"/>
</dbReference>
<dbReference type="Gene3D" id="3.30.1120.90">
    <property type="entry name" value="Nucleosome assembly protein"/>
    <property type="match status" value="1"/>
</dbReference>
<evidence type="ECO:0000256" key="1">
    <source>
        <dbReference type="ARBA" id="ARBA00009947"/>
    </source>
</evidence>
<evidence type="ECO:0000313" key="5">
    <source>
        <dbReference type="EMBL" id="CAD7274932.1"/>
    </source>
</evidence>
<accession>A0A7R9GA84</accession>
<feature type="domain" description="Complex 1 LYR protein" evidence="4">
    <location>
        <begin position="321"/>
        <end position="383"/>
    </location>
</feature>